<dbReference type="InterPro" id="IPR011013">
    <property type="entry name" value="Gal_mutarotase_sf_dom"/>
</dbReference>
<dbReference type="SUPFAM" id="SSF88713">
    <property type="entry name" value="Glycoside hydrolase/deacetylase"/>
    <property type="match status" value="1"/>
</dbReference>
<dbReference type="CDD" id="cd10791">
    <property type="entry name" value="GH38N_AMII_like_1"/>
    <property type="match status" value="1"/>
</dbReference>
<dbReference type="Gene3D" id="2.60.40.2220">
    <property type="match status" value="1"/>
</dbReference>
<sequence>MIKEILVLHHSHLDIGYTHTQPVALELHRDYIDQAIDLCEQTEHLPETERFRWTLEATYPVMKWLESTSEHQVERFERYLKNGQICIAAMSLHTTPLCNAEQLARMLYPVRYLRERFGISLNTAINHDINGQPWALSQMMIDAGIELYTTGINTHFGGIPFRRPGIFRWQTPDGRELLTFNGEHYSMLTQIGLLWKKDTRMMKEGLDNYMNRILEEGYKQDFIYISATNTPMMDNSQPDYDLMEMVARWNEEGHEQKIRLVTPEMLLEKLKSIPKESIPVHAGDWTDYWNFGAASSAFETKLNRRTKAGLRNAEFMEAFQPQDHGKRYSELLSAAWENLNLYDEHTWGADESIWDPDSVYTRTSWAHKSHYAYQANSLSQYISTKQLESFTGNPYQSGTPDGLLLVNPTHIPIQYDARIPIDFNYERGRHTAANRYKVNLNNYDTDWTKPSAGVVEVPAFGWKIVPFNRFGQKVSNDIVTTETTIESCFYKCSFDPSTGRIQELFDKINSTHVLDSSSEWSFFQFVHESIDPMKQAQHRSTLFPRELEKCNNSISCWNHQWPARRTGADKLVTCEIIRHDSGVTLLLKWEAPSVNGLEQKITFFADRPGIELIASFHKQDIRKPESIYFTFPLQLNAGWRAKFDSAGTFVELDDEQIPGVCRDWVTVDQTVSVFDGNSGVTLACPDAPLVQVGDFNFGKEQGAIPRTRNPLLLAWPVNNYWDTNFRASQPGLITVKYVLHTFKEFNAVRAAAHGIEASAPVQIHPVVYCSSESSGSLLEVQGEQIVTLHVKRAEDKQGIIIRLGNMSDSPSHVSISLPNQEVKGAYVNDLLEKNVAALEISKGIAKLQLQARAIATIRIQ</sequence>
<accession>A0A1R1B147</accession>
<dbReference type="Pfam" id="PF01074">
    <property type="entry name" value="Glyco_hydro_38N"/>
    <property type="match status" value="1"/>
</dbReference>
<reference evidence="3 4" key="1">
    <citation type="submission" date="2016-11" db="EMBL/GenBank/DDBJ databases">
        <title>Paenibacillus species isolates.</title>
        <authorList>
            <person name="Beno S.M."/>
        </authorList>
    </citation>
    <scope>NUCLEOTIDE SEQUENCE [LARGE SCALE GENOMIC DNA]</scope>
    <source>
        <strain evidence="3 4">FSL F4-0100</strain>
    </source>
</reference>
<protein>
    <recommendedName>
        <fullName evidence="5">Glycoside hydrolase family 38 N-terminal domain-containing protein</fullName>
    </recommendedName>
</protein>
<dbReference type="Pfam" id="PF17677">
    <property type="entry name" value="Glyco_hydro38C2"/>
    <property type="match status" value="1"/>
</dbReference>
<dbReference type="PANTHER" id="PTHR46017">
    <property type="entry name" value="ALPHA-MANNOSIDASE 2C1"/>
    <property type="match status" value="1"/>
</dbReference>
<gene>
    <name evidence="3" type="ORF">BK123_16700</name>
</gene>
<feature type="domain" description="Glycoside hydrolase family 38 N-terminal" evidence="1">
    <location>
        <begin position="5"/>
        <end position="276"/>
    </location>
</feature>
<dbReference type="STRING" id="1401.BK123_16700"/>
<dbReference type="GO" id="GO:0004559">
    <property type="term" value="F:alpha-mannosidase activity"/>
    <property type="evidence" value="ECO:0007669"/>
    <property type="project" value="InterPro"/>
</dbReference>
<evidence type="ECO:0008006" key="5">
    <source>
        <dbReference type="Google" id="ProtNLM"/>
    </source>
</evidence>
<dbReference type="SUPFAM" id="SSF74650">
    <property type="entry name" value="Galactose mutarotase-like"/>
    <property type="match status" value="1"/>
</dbReference>
<comment type="caution">
    <text evidence="3">The sequence shown here is derived from an EMBL/GenBank/DDBJ whole genome shotgun (WGS) entry which is preliminary data.</text>
</comment>
<evidence type="ECO:0000259" key="2">
    <source>
        <dbReference type="Pfam" id="PF17677"/>
    </source>
</evidence>
<dbReference type="GO" id="GO:0030246">
    <property type="term" value="F:carbohydrate binding"/>
    <property type="evidence" value="ECO:0007669"/>
    <property type="project" value="InterPro"/>
</dbReference>
<dbReference type="GO" id="GO:0009313">
    <property type="term" value="P:oligosaccharide catabolic process"/>
    <property type="evidence" value="ECO:0007669"/>
    <property type="project" value="TreeGrafter"/>
</dbReference>
<organism evidence="3 4">
    <name type="scientific">Paenibacillus lautus</name>
    <name type="common">Bacillus lautus</name>
    <dbReference type="NCBI Taxonomy" id="1401"/>
    <lineage>
        <taxon>Bacteria</taxon>
        <taxon>Bacillati</taxon>
        <taxon>Bacillota</taxon>
        <taxon>Bacilli</taxon>
        <taxon>Bacillales</taxon>
        <taxon>Paenibacillaceae</taxon>
        <taxon>Paenibacillus</taxon>
    </lineage>
</organism>
<dbReference type="InterPro" id="IPR027291">
    <property type="entry name" value="Glyco_hydro_38_N_sf"/>
</dbReference>
<dbReference type="Proteomes" id="UP000187074">
    <property type="component" value="Unassembled WGS sequence"/>
</dbReference>
<evidence type="ECO:0000259" key="1">
    <source>
        <dbReference type="Pfam" id="PF01074"/>
    </source>
</evidence>
<evidence type="ECO:0000313" key="4">
    <source>
        <dbReference type="Proteomes" id="UP000187074"/>
    </source>
</evidence>
<dbReference type="Gene3D" id="3.20.110.10">
    <property type="entry name" value="Glycoside hydrolase 38, N terminal domain"/>
    <property type="match status" value="1"/>
</dbReference>
<proteinExistence type="predicted"/>
<dbReference type="EMBL" id="MRTF01000005">
    <property type="protein sequence ID" value="OME92245.1"/>
    <property type="molecule type" value="Genomic_DNA"/>
</dbReference>
<dbReference type="InterPro" id="IPR041147">
    <property type="entry name" value="GH38_C"/>
</dbReference>
<evidence type="ECO:0000313" key="3">
    <source>
        <dbReference type="EMBL" id="OME92245.1"/>
    </source>
</evidence>
<dbReference type="GO" id="GO:0006013">
    <property type="term" value="P:mannose metabolic process"/>
    <property type="evidence" value="ECO:0007669"/>
    <property type="project" value="InterPro"/>
</dbReference>
<dbReference type="OrthoDB" id="237949at2"/>
<dbReference type="PANTHER" id="PTHR46017:SF1">
    <property type="entry name" value="ALPHA-MANNOSIDASE 2C1"/>
    <property type="match status" value="1"/>
</dbReference>
<feature type="domain" description="Glycosyl hydrolases family 38 C-terminal" evidence="2">
    <location>
        <begin position="785"/>
        <end position="857"/>
    </location>
</feature>
<dbReference type="InterPro" id="IPR011330">
    <property type="entry name" value="Glyco_hydro/deAcase_b/a-brl"/>
</dbReference>
<dbReference type="RefSeq" id="WP_076323499.1">
    <property type="nucleotide sequence ID" value="NZ_MRTF01000005.1"/>
</dbReference>
<dbReference type="AlphaFoldDB" id="A0A1R1B147"/>
<name>A0A1R1B147_PAELA</name>
<dbReference type="InterPro" id="IPR000602">
    <property type="entry name" value="Glyco_hydro_38_N"/>
</dbReference>